<proteinExistence type="predicted"/>
<feature type="compositionally biased region" description="Basic and acidic residues" evidence="1">
    <location>
        <begin position="1"/>
        <end position="13"/>
    </location>
</feature>
<reference evidence="2 3" key="1">
    <citation type="submission" date="2024-04" db="EMBL/GenBank/DDBJ databases">
        <authorList>
            <person name="Rising A."/>
            <person name="Reimegard J."/>
            <person name="Sonavane S."/>
            <person name="Akerstrom W."/>
            <person name="Nylinder S."/>
            <person name="Hedman E."/>
            <person name="Kallberg Y."/>
        </authorList>
    </citation>
    <scope>NUCLEOTIDE SEQUENCE [LARGE SCALE GENOMIC DNA]</scope>
</reference>
<protein>
    <submittedName>
        <fullName evidence="2">Uncharacterized protein</fullName>
    </submittedName>
</protein>
<dbReference type="AlphaFoldDB" id="A0AAV2ALJ2"/>
<keyword evidence="3" id="KW-1185">Reference proteome</keyword>
<feature type="region of interest" description="Disordered" evidence="1">
    <location>
        <begin position="92"/>
        <end position="113"/>
    </location>
</feature>
<feature type="compositionally biased region" description="Polar residues" evidence="1">
    <location>
        <begin position="23"/>
        <end position="42"/>
    </location>
</feature>
<feature type="non-terminal residue" evidence="2">
    <location>
        <position position="113"/>
    </location>
</feature>
<organism evidence="2 3">
    <name type="scientific">Larinioides sclopetarius</name>
    <dbReference type="NCBI Taxonomy" id="280406"/>
    <lineage>
        <taxon>Eukaryota</taxon>
        <taxon>Metazoa</taxon>
        <taxon>Ecdysozoa</taxon>
        <taxon>Arthropoda</taxon>
        <taxon>Chelicerata</taxon>
        <taxon>Arachnida</taxon>
        <taxon>Araneae</taxon>
        <taxon>Araneomorphae</taxon>
        <taxon>Entelegynae</taxon>
        <taxon>Araneoidea</taxon>
        <taxon>Araneidae</taxon>
        <taxon>Larinioides</taxon>
    </lineage>
</organism>
<feature type="compositionally biased region" description="Low complexity" evidence="1">
    <location>
        <begin position="43"/>
        <end position="57"/>
    </location>
</feature>
<comment type="caution">
    <text evidence="2">The sequence shown here is derived from an EMBL/GenBank/DDBJ whole genome shotgun (WGS) entry which is preliminary data.</text>
</comment>
<accession>A0AAV2ALJ2</accession>
<gene>
    <name evidence="2" type="ORF">LARSCL_LOCUS13367</name>
</gene>
<feature type="region of interest" description="Disordered" evidence="1">
    <location>
        <begin position="1"/>
        <end position="60"/>
    </location>
</feature>
<dbReference type="EMBL" id="CAXIEN010000184">
    <property type="protein sequence ID" value="CAL1284845.1"/>
    <property type="molecule type" value="Genomic_DNA"/>
</dbReference>
<evidence type="ECO:0000313" key="2">
    <source>
        <dbReference type="EMBL" id="CAL1284845.1"/>
    </source>
</evidence>
<dbReference type="Proteomes" id="UP001497382">
    <property type="component" value="Unassembled WGS sequence"/>
</dbReference>
<evidence type="ECO:0000256" key="1">
    <source>
        <dbReference type="SAM" id="MobiDB-lite"/>
    </source>
</evidence>
<sequence length="113" mass="11888">MERNSQMSSRRESAIPATFRGNVPSQKGETLTGNANESSTQLAGESAGSSSASAGPSFPETTAELVCWESHDINIGGGNQKKIEWQPGCRNLPLSLESQDQNSNFDPSGGSSL</sequence>
<evidence type="ECO:0000313" key="3">
    <source>
        <dbReference type="Proteomes" id="UP001497382"/>
    </source>
</evidence>
<name>A0AAV2ALJ2_9ARAC</name>
<feature type="compositionally biased region" description="Polar residues" evidence="1">
    <location>
        <begin position="96"/>
        <end position="113"/>
    </location>
</feature>